<dbReference type="GO" id="GO:0003677">
    <property type="term" value="F:DNA binding"/>
    <property type="evidence" value="ECO:0007669"/>
    <property type="project" value="UniProtKB-KW"/>
</dbReference>
<evidence type="ECO:0000259" key="5">
    <source>
        <dbReference type="PROSITE" id="PS50943"/>
    </source>
</evidence>
<dbReference type="CDD" id="cd06529">
    <property type="entry name" value="S24_LexA-like"/>
    <property type="match status" value="1"/>
</dbReference>
<name>A0AA43B1W3_9BURK</name>
<dbReference type="InterPro" id="IPR001387">
    <property type="entry name" value="Cro/C1-type_HTH"/>
</dbReference>
<evidence type="ECO:0000256" key="3">
    <source>
        <dbReference type="ARBA" id="ARBA00023163"/>
    </source>
</evidence>
<evidence type="ECO:0000256" key="1">
    <source>
        <dbReference type="ARBA" id="ARBA00023015"/>
    </source>
</evidence>
<keyword evidence="1" id="KW-0805">Transcription regulation</keyword>
<dbReference type="RefSeq" id="WP_280026843.1">
    <property type="nucleotide sequence ID" value="NZ_JAOCKG010000004.1"/>
</dbReference>
<keyword evidence="2" id="KW-0238">DNA-binding</keyword>
<feature type="domain" description="HTH cro/C1-type" evidence="5">
    <location>
        <begin position="10"/>
        <end position="61"/>
    </location>
</feature>
<dbReference type="InterPro" id="IPR010982">
    <property type="entry name" value="Lambda_DNA-bd_dom_sf"/>
</dbReference>
<dbReference type="InterPro" id="IPR036286">
    <property type="entry name" value="LexA/Signal_pep-like_sf"/>
</dbReference>
<dbReference type="Gene3D" id="1.10.260.40">
    <property type="entry name" value="lambda repressor-like DNA-binding domains"/>
    <property type="match status" value="1"/>
</dbReference>
<dbReference type="PANTHER" id="PTHR40661:SF1">
    <property type="entry name" value="HTH CRO_C1-TYPE DOMAIN-CONTAINING PROTEIN"/>
    <property type="match status" value="1"/>
</dbReference>
<sequence>MNPATFASRVKDRRERLKLSQTELAKRVGISQVAIKKIEGGGNTRHGRLLAEALGVSLAYLETGQDHPPTPQEFPPSAARAKPGAEWPFPSVPESLLRSLPGDQIKRLEGALLLALGQMGVRATYAVADPVYTSAQRGDVMDIDGVEDPFPMRLREPMPWEAGGKTTFEPSPLHALRISTDVDVGHVPNAGYSANDQEFTPIPELDVRLAAGRLGIENYHETEIGELLLRRSFLQSFGLPVDRMRIVYADGDSMEPVIRHCGPMLFYEDAITDLNQIHPRTIYAINHGGKMIVKCVVRHRDGTWLARSLNPAHADFPLHEQDGREIRIVGRILWSPYDLRNGVDQRLVAR</sequence>
<dbReference type="CDD" id="cd00093">
    <property type="entry name" value="HTH_XRE"/>
    <property type="match status" value="1"/>
</dbReference>
<dbReference type="Pfam" id="PF01381">
    <property type="entry name" value="HTH_3"/>
    <property type="match status" value="1"/>
</dbReference>
<organism evidence="6 7">
    <name type="scientific">Achromobacter marplatensis</name>
    <dbReference type="NCBI Taxonomy" id="470868"/>
    <lineage>
        <taxon>Bacteria</taxon>
        <taxon>Pseudomonadati</taxon>
        <taxon>Pseudomonadota</taxon>
        <taxon>Betaproteobacteria</taxon>
        <taxon>Burkholderiales</taxon>
        <taxon>Alcaligenaceae</taxon>
        <taxon>Achromobacter</taxon>
    </lineage>
</organism>
<reference evidence="6" key="1">
    <citation type="submission" date="2022-09" db="EMBL/GenBank/DDBJ databases">
        <title>Intensive care unit water sources are persistently colonized with multi-drug resistant bacteria and are the site of extensive horizontal gene transfer of antibiotic resistance genes.</title>
        <authorList>
            <person name="Diorio-Toth L."/>
        </authorList>
    </citation>
    <scope>NUCLEOTIDE SEQUENCE</scope>
    <source>
        <strain evidence="6">GD03676</strain>
    </source>
</reference>
<evidence type="ECO:0000256" key="2">
    <source>
        <dbReference type="ARBA" id="ARBA00023125"/>
    </source>
</evidence>
<dbReference type="EMBL" id="JAOCKG010000004">
    <property type="protein sequence ID" value="MDH2051122.1"/>
    <property type="molecule type" value="Genomic_DNA"/>
</dbReference>
<comment type="caution">
    <text evidence="6">The sequence shown here is derived from an EMBL/GenBank/DDBJ whole genome shotgun (WGS) entry which is preliminary data.</text>
</comment>
<dbReference type="SMART" id="SM00530">
    <property type="entry name" value="HTH_XRE"/>
    <property type="match status" value="1"/>
</dbReference>
<dbReference type="PANTHER" id="PTHR40661">
    <property type="match status" value="1"/>
</dbReference>
<feature type="region of interest" description="Disordered" evidence="4">
    <location>
        <begin position="63"/>
        <end position="83"/>
    </location>
</feature>
<evidence type="ECO:0000313" key="7">
    <source>
        <dbReference type="Proteomes" id="UP001161276"/>
    </source>
</evidence>
<dbReference type="Pfam" id="PF00717">
    <property type="entry name" value="Peptidase_S24"/>
    <property type="match status" value="1"/>
</dbReference>
<dbReference type="SUPFAM" id="SSF51306">
    <property type="entry name" value="LexA/Signal peptidase"/>
    <property type="match status" value="1"/>
</dbReference>
<keyword evidence="3" id="KW-0804">Transcription</keyword>
<accession>A0AA43B1W3</accession>
<evidence type="ECO:0000256" key="4">
    <source>
        <dbReference type="SAM" id="MobiDB-lite"/>
    </source>
</evidence>
<gene>
    <name evidence="6" type="ORF">N5K24_11985</name>
</gene>
<protein>
    <submittedName>
        <fullName evidence="6">LexA family transcriptional regulator</fullName>
    </submittedName>
</protein>
<dbReference type="SUPFAM" id="SSF47413">
    <property type="entry name" value="lambda repressor-like DNA-binding domains"/>
    <property type="match status" value="1"/>
</dbReference>
<dbReference type="Gene3D" id="2.10.109.10">
    <property type="entry name" value="Umud Fragment, subunit A"/>
    <property type="match status" value="1"/>
</dbReference>
<dbReference type="InterPro" id="IPR015927">
    <property type="entry name" value="Peptidase_S24_S26A/B/C"/>
</dbReference>
<evidence type="ECO:0000313" key="6">
    <source>
        <dbReference type="EMBL" id="MDH2051122.1"/>
    </source>
</evidence>
<dbReference type="Proteomes" id="UP001161276">
    <property type="component" value="Unassembled WGS sequence"/>
</dbReference>
<proteinExistence type="predicted"/>
<dbReference type="InterPro" id="IPR039418">
    <property type="entry name" value="LexA-like"/>
</dbReference>
<dbReference type="AlphaFoldDB" id="A0AA43B1W3"/>
<dbReference type="PROSITE" id="PS50943">
    <property type="entry name" value="HTH_CROC1"/>
    <property type="match status" value="1"/>
</dbReference>